<dbReference type="OrthoDB" id="7217987at2"/>
<dbReference type="Gene3D" id="2.40.160.10">
    <property type="entry name" value="Porin"/>
    <property type="match status" value="1"/>
</dbReference>
<accession>A0A1E2RUY3</accession>
<dbReference type="InterPro" id="IPR010870">
    <property type="entry name" value="Porin_O/P"/>
</dbReference>
<dbReference type="RefSeq" id="WP_083226848.1">
    <property type="nucleotide sequence ID" value="NZ_MASI01000013.1"/>
</dbReference>
<gene>
    <name evidence="3" type="ORF">A7A08_03176</name>
</gene>
<evidence type="ECO:0000313" key="4">
    <source>
        <dbReference type="Proteomes" id="UP000095087"/>
    </source>
</evidence>
<dbReference type="STRING" id="1177755.A7A08_03176"/>
<dbReference type="InterPro" id="IPR023614">
    <property type="entry name" value="Porin_dom_sf"/>
</dbReference>
<proteinExistence type="predicted"/>
<comment type="caution">
    <text evidence="3">The sequence shown here is derived from an EMBL/GenBank/DDBJ whole genome shotgun (WGS) entry which is preliminary data.</text>
</comment>
<organism evidence="3 4">
    <name type="scientific">Methyloligella halotolerans</name>
    <dbReference type="NCBI Taxonomy" id="1177755"/>
    <lineage>
        <taxon>Bacteria</taxon>
        <taxon>Pseudomonadati</taxon>
        <taxon>Pseudomonadota</taxon>
        <taxon>Alphaproteobacteria</taxon>
        <taxon>Hyphomicrobiales</taxon>
        <taxon>Hyphomicrobiaceae</taxon>
        <taxon>Methyloligella</taxon>
    </lineage>
</organism>
<feature type="signal peptide" evidence="2">
    <location>
        <begin position="1"/>
        <end position="28"/>
    </location>
</feature>
<keyword evidence="4" id="KW-1185">Reference proteome</keyword>
<dbReference type="Proteomes" id="UP000095087">
    <property type="component" value="Unassembled WGS sequence"/>
</dbReference>
<name>A0A1E2RUY3_9HYPH</name>
<reference evidence="3 4" key="1">
    <citation type="submission" date="2016-07" db="EMBL/GenBank/DDBJ databases">
        <title>Draft genome sequence of Methyloligella halotolerans C2T (VKM B-2706T=CCUG 61687T=DSM 25045T), a halotolerant polyhydroxybutyrate accumulating methylotroph.</title>
        <authorList>
            <person name="Vasilenko O.V."/>
            <person name="Doronina N.V."/>
            <person name="Poroshina M.N."/>
            <person name="Tarlachkov S.V."/>
            <person name="Trotsenko Y.A."/>
        </authorList>
    </citation>
    <scope>NUCLEOTIDE SEQUENCE [LARGE SCALE GENOMIC DNA]</scope>
    <source>
        <strain evidence="3 4">VKM B-2706</strain>
    </source>
</reference>
<evidence type="ECO:0000256" key="2">
    <source>
        <dbReference type="SAM" id="SignalP"/>
    </source>
</evidence>
<sequence>MGANSATYLAAGLGAMLLASGFPSYAKAQSAAELQAQIQALQSQLQMLQSQVNQAQAATARAEANAAAARSAAASAAPAADDGNDISVKWKGAPEISSKDGDFKFKVRGRVFADYTNADQDETITGAPDVNATEIRQARLGVDGVMFSDVKYRFEMNFADGAEIYDAWVSYTGLPVDLTLGQFKTYNSLEELMSSSYTTFMERAAITDAFGLERQVGAGADIKREQWTLGAGIFGANAADSAFDEGSTYAARGTVAPILTEDKVLHFGASVRHREHGDLPEYRYSQRADDFHLTDRFVDTGEIGTSDTLWGLELAGVWGPLSVQSEYMQNKVDAPSFGFDPVYDAGTPISATS</sequence>
<dbReference type="SUPFAM" id="SSF56935">
    <property type="entry name" value="Porins"/>
    <property type="match status" value="1"/>
</dbReference>
<keyword evidence="2" id="KW-0732">Signal</keyword>
<evidence type="ECO:0000313" key="3">
    <source>
        <dbReference type="EMBL" id="ODA65945.1"/>
    </source>
</evidence>
<feature type="chain" id="PRO_5009116424" evidence="2">
    <location>
        <begin position="29"/>
        <end position="353"/>
    </location>
</feature>
<evidence type="ECO:0000256" key="1">
    <source>
        <dbReference type="SAM" id="Coils"/>
    </source>
</evidence>
<protein>
    <submittedName>
        <fullName evidence="3">Porin O</fullName>
    </submittedName>
</protein>
<dbReference type="Pfam" id="PF07396">
    <property type="entry name" value="Porin_O_P"/>
    <property type="match status" value="1"/>
</dbReference>
<keyword evidence="1" id="KW-0175">Coiled coil</keyword>
<dbReference type="AlphaFoldDB" id="A0A1E2RUY3"/>
<dbReference type="EMBL" id="MASI01000013">
    <property type="protein sequence ID" value="ODA65945.1"/>
    <property type="molecule type" value="Genomic_DNA"/>
</dbReference>
<feature type="coiled-coil region" evidence="1">
    <location>
        <begin position="31"/>
        <end position="65"/>
    </location>
</feature>